<dbReference type="RefSeq" id="WP_159598740.1">
    <property type="nucleotide sequence ID" value="NZ_CACSAS010000001.1"/>
</dbReference>
<accession>A0A5S9NZU2</accession>
<feature type="region of interest" description="Disordered" evidence="1">
    <location>
        <begin position="810"/>
        <end position="829"/>
    </location>
</feature>
<evidence type="ECO:0000256" key="1">
    <source>
        <dbReference type="SAM" id="MobiDB-lite"/>
    </source>
</evidence>
<dbReference type="AlphaFoldDB" id="A0A5S9NZU2"/>
<protein>
    <recommendedName>
        <fullName evidence="4">Large polyvalent protein associated domain-containing protein</fullName>
    </recommendedName>
</protein>
<evidence type="ECO:0008006" key="4">
    <source>
        <dbReference type="Google" id="ProtNLM"/>
    </source>
</evidence>
<proteinExistence type="predicted"/>
<evidence type="ECO:0000313" key="3">
    <source>
        <dbReference type="Proteomes" id="UP000433050"/>
    </source>
</evidence>
<dbReference type="EMBL" id="CACSAS010000001">
    <property type="protein sequence ID" value="CAA0096291.1"/>
    <property type="molecule type" value="Genomic_DNA"/>
</dbReference>
<sequence length="829" mass="90142">MADFAECLRNMIDGDVITRDEAKELGAAFERIRAQKAASMGEDAAGAAAQAELLKRLEAEAKHKKRKALLTIAAQRRLKQQLADFRDPSGAPDIGLASINLLEHYGRAGYSSVAGRFKSIVGMAQAEMEELLHEFRRTAFLGTRQNWARLENVVRELFGEASGDPMAQGFARTWERVSDGLRQRFNAAGGAIQKLENWGLPQSHDRRAVMKRGREGWIADTLPRLDPSRMVHPLTGDAIPPAELASVLGEVWDSIVTDGWNRRDPAGVPFGRGAVANQRTDHRFLVFKSADDWLAYQKEFGSPDAFATMMEHVNAMARDIAGMEVLGPNPSATVEWLKQTVQKETALAEAGKPSRLKAGRYPGLGIRATGNLTVTELEGLWGELRGGVAPVNEGLAGVSAGIRNWMVAAKLGSSTLSAVSGDPATIAVARKFIGLPAANTLSSIAGQFRGAARREAVAAGLINEEAMHVLREQARWAGSLGGPEWTRWLPDRVLAWNGLQAWTKAAKHSFGREMQAFLGNRLEESWDALPAEFRRAAEGYGFSAGDWSLMQKAAPQEIDGARFLRPGDIASIEDPRAREVAERWLEMILAETEYAVPSGTSRGRAMMIGQTPPGTLWGELRRSAAMFRGFSVSIAMTQGARLAAEVGAGRGARGAGYAGGLLVTLTLGGALGMWLKQISNGRDPQKPDTNDFWLAALAQGGGLGIFGDFLFADYSRFGNSLAATIAGPEVAAVEDVWEATGGQLRKLLAGEKTNLAEESLRLLRNYTPGGSIWYARAAYNRVVLDQLQHLTDSKAAQRFKRQVQNARRERDQGFWWSPGDATPDRLPSF</sequence>
<dbReference type="Proteomes" id="UP000433050">
    <property type="component" value="Unassembled WGS sequence"/>
</dbReference>
<evidence type="ECO:0000313" key="2">
    <source>
        <dbReference type="EMBL" id="CAA0096291.1"/>
    </source>
</evidence>
<keyword evidence="3" id="KW-1185">Reference proteome</keyword>
<organism evidence="2 3">
    <name type="scientific">Starkeya nomas</name>
    <dbReference type="NCBI Taxonomy" id="2666134"/>
    <lineage>
        <taxon>Bacteria</taxon>
        <taxon>Pseudomonadati</taxon>
        <taxon>Pseudomonadota</taxon>
        <taxon>Alphaproteobacteria</taxon>
        <taxon>Hyphomicrobiales</taxon>
        <taxon>Xanthobacteraceae</taxon>
        <taxon>Starkeya</taxon>
    </lineage>
</organism>
<name>A0A5S9NZU2_9HYPH</name>
<gene>
    <name evidence="2" type="ORF">STARVERO_01999</name>
</gene>
<reference evidence="2 3" key="1">
    <citation type="submission" date="2019-12" db="EMBL/GenBank/DDBJ databases">
        <authorList>
            <person name="Reyes-Prieto M."/>
        </authorList>
    </citation>
    <scope>NUCLEOTIDE SEQUENCE [LARGE SCALE GENOMIC DNA]</scope>
    <source>
        <strain evidence="2">HF14-78462</strain>
    </source>
</reference>